<dbReference type="Proteomes" id="UP000886829">
    <property type="component" value="Unassembled WGS sequence"/>
</dbReference>
<dbReference type="InterPro" id="IPR050574">
    <property type="entry name" value="HPF/YfiA_ribosome-assoc"/>
</dbReference>
<dbReference type="AlphaFoldDB" id="A0A9D2B2C6"/>
<dbReference type="Gene3D" id="3.30.160.100">
    <property type="entry name" value="Ribosome hibernation promotion factor-like"/>
    <property type="match status" value="1"/>
</dbReference>
<proteinExistence type="inferred from homology"/>
<evidence type="ECO:0000256" key="1">
    <source>
        <dbReference type="ARBA" id="ARBA00022845"/>
    </source>
</evidence>
<comment type="caution">
    <text evidence="6">The sequence shown here is derived from an EMBL/GenBank/DDBJ whole genome shotgun (WGS) entry which is preliminary data.</text>
</comment>
<dbReference type="InterPro" id="IPR003489">
    <property type="entry name" value="RHF/RaiA"/>
</dbReference>
<dbReference type="PANTHER" id="PTHR33231:SF1">
    <property type="entry name" value="30S RIBOSOMAL PROTEIN"/>
    <property type="match status" value="1"/>
</dbReference>
<dbReference type="SUPFAM" id="SSF69754">
    <property type="entry name" value="Ribosome binding protein Y (YfiA homologue)"/>
    <property type="match status" value="1"/>
</dbReference>
<dbReference type="GO" id="GO:0022627">
    <property type="term" value="C:cytosolic small ribosomal subunit"/>
    <property type="evidence" value="ECO:0007669"/>
    <property type="project" value="TreeGrafter"/>
</dbReference>
<evidence type="ECO:0000256" key="5">
    <source>
        <dbReference type="ARBA" id="ARBA00041319"/>
    </source>
</evidence>
<gene>
    <name evidence="6" type="primary">raiA</name>
    <name evidence="6" type="ORF">H9850_10480</name>
</gene>
<organism evidence="6 7">
    <name type="scientific">Candidatus Anaerobiospirillum pullistercoris</name>
    <dbReference type="NCBI Taxonomy" id="2838452"/>
    <lineage>
        <taxon>Bacteria</taxon>
        <taxon>Pseudomonadati</taxon>
        <taxon>Pseudomonadota</taxon>
        <taxon>Gammaproteobacteria</taxon>
        <taxon>Aeromonadales</taxon>
        <taxon>Succinivibrionaceae</taxon>
        <taxon>Anaerobiospirillum</taxon>
    </lineage>
</organism>
<evidence type="ECO:0000313" key="7">
    <source>
        <dbReference type="Proteomes" id="UP000886829"/>
    </source>
</evidence>
<evidence type="ECO:0000313" key="6">
    <source>
        <dbReference type="EMBL" id="HIX57879.1"/>
    </source>
</evidence>
<dbReference type="NCBIfam" id="TIGR00741">
    <property type="entry name" value="yfiA"/>
    <property type="match status" value="1"/>
</dbReference>
<evidence type="ECO:0000256" key="4">
    <source>
        <dbReference type="ARBA" id="ARBA00041148"/>
    </source>
</evidence>
<dbReference type="Pfam" id="PF02482">
    <property type="entry name" value="Ribosomal_S30AE"/>
    <property type="match status" value="1"/>
</dbReference>
<keyword evidence="1" id="KW-0810">Translation regulation</keyword>
<dbReference type="PANTHER" id="PTHR33231">
    <property type="entry name" value="30S RIBOSOMAL PROTEIN"/>
    <property type="match status" value="1"/>
</dbReference>
<dbReference type="InterPro" id="IPR036567">
    <property type="entry name" value="RHF-like"/>
</dbReference>
<evidence type="ECO:0000256" key="3">
    <source>
        <dbReference type="ARBA" id="ARBA00038695"/>
    </source>
</evidence>
<reference evidence="6" key="2">
    <citation type="submission" date="2021-04" db="EMBL/GenBank/DDBJ databases">
        <authorList>
            <person name="Gilroy R."/>
        </authorList>
    </citation>
    <scope>NUCLEOTIDE SEQUENCE</scope>
    <source>
        <strain evidence="6">USASDec5-558</strain>
    </source>
</reference>
<comment type="similarity">
    <text evidence="2">Belongs to the HPF/YfiA ribosome-associated protein family. Short HPF subfamily.</text>
</comment>
<dbReference type="GO" id="GO:0045900">
    <property type="term" value="P:negative regulation of translational elongation"/>
    <property type="evidence" value="ECO:0007669"/>
    <property type="project" value="TreeGrafter"/>
</dbReference>
<dbReference type="CDD" id="cd00552">
    <property type="entry name" value="RaiA"/>
    <property type="match status" value="1"/>
</dbReference>
<protein>
    <recommendedName>
        <fullName evidence="4">Ribosome hibernation promoting factor</fullName>
    </recommendedName>
    <alternativeName>
        <fullName evidence="5">Hibernation factor HPF</fullName>
    </alternativeName>
</protein>
<reference evidence="6" key="1">
    <citation type="journal article" date="2021" name="PeerJ">
        <title>Extensive microbial diversity within the chicken gut microbiome revealed by metagenomics and culture.</title>
        <authorList>
            <person name="Gilroy R."/>
            <person name="Ravi A."/>
            <person name="Getino M."/>
            <person name="Pursley I."/>
            <person name="Horton D.L."/>
            <person name="Alikhan N.F."/>
            <person name="Baker D."/>
            <person name="Gharbi K."/>
            <person name="Hall N."/>
            <person name="Watson M."/>
            <person name="Adriaenssens E.M."/>
            <person name="Foster-Nyarko E."/>
            <person name="Jarju S."/>
            <person name="Secka A."/>
            <person name="Antonio M."/>
            <person name="Oren A."/>
            <person name="Chaudhuri R.R."/>
            <person name="La Ragione R."/>
            <person name="Hildebrand F."/>
            <person name="Pallen M.J."/>
        </authorList>
    </citation>
    <scope>NUCLEOTIDE SEQUENCE</scope>
    <source>
        <strain evidence="6">USASDec5-558</strain>
    </source>
</reference>
<accession>A0A9D2B2C6</accession>
<dbReference type="EMBL" id="DXEV01000209">
    <property type="protein sequence ID" value="HIX57879.1"/>
    <property type="molecule type" value="Genomic_DNA"/>
</dbReference>
<name>A0A9D2B2C6_9GAMM</name>
<evidence type="ECO:0000256" key="2">
    <source>
        <dbReference type="ARBA" id="ARBA00038434"/>
    </source>
</evidence>
<dbReference type="GO" id="GO:0043024">
    <property type="term" value="F:ribosomal small subunit binding"/>
    <property type="evidence" value="ECO:0007669"/>
    <property type="project" value="TreeGrafter"/>
</dbReference>
<dbReference type="FunFam" id="3.30.160.100:FF:000001">
    <property type="entry name" value="Ribosome hibernation promoting factor"/>
    <property type="match status" value="1"/>
</dbReference>
<sequence length="95" mass="10554">MQINIQGVGIKVTDALHDYVTDKFNKLERKGDVITSIAVTLTVEKLQQIAKADLSVAGGALHAESQDEDMYAAIDSLIDKVDRQLVKYKEKLKHD</sequence>
<comment type="subunit">
    <text evidence="3">Associates exclusively with 100S ribosomes, which are dimers of 70S ribosomes.</text>
</comment>